<dbReference type="CDD" id="cd02070">
    <property type="entry name" value="corrinoid_protein_B12-BD"/>
    <property type="match status" value="1"/>
</dbReference>
<gene>
    <name evidence="5" type="ORF">GH811_05885</name>
</gene>
<dbReference type="PROSITE" id="PS51337">
    <property type="entry name" value="B12_BINDING_NTER"/>
    <property type="match status" value="1"/>
</dbReference>
<keyword evidence="1" id="KW-0479">Metal-binding</keyword>
<organism evidence="5 6">
    <name type="scientific">Acetobacterium malicum</name>
    <dbReference type="NCBI Taxonomy" id="52692"/>
    <lineage>
        <taxon>Bacteria</taxon>
        <taxon>Bacillati</taxon>
        <taxon>Bacillota</taxon>
        <taxon>Clostridia</taxon>
        <taxon>Eubacteriales</taxon>
        <taxon>Eubacteriaceae</taxon>
        <taxon>Acetobacterium</taxon>
    </lineage>
</organism>
<dbReference type="Gene3D" id="1.10.1240.10">
    <property type="entry name" value="Methionine synthase domain"/>
    <property type="match status" value="1"/>
</dbReference>
<dbReference type="PANTHER" id="PTHR45833">
    <property type="entry name" value="METHIONINE SYNTHASE"/>
    <property type="match status" value="1"/>
</dbReference>
<keyword evidence="6" id="KW-1185">Reference proteome</keyword>
<dbReference type="PROSITE" id="PS51332">
    <property type="entry name" value="B12_BINDING"/>
    <property type="match status" value="1"/>
</dbReference>
<dbReference type="InterPro" id="IPR050554">
    <property type="entry name" value="Met_Synthase/Corrinoid"/>
</dbReference>
<evidence type="ECO:0000259" key="4">
    <source>
        <dbReference type="PROSITE" id="PS51337"/>
    </source>
</evidence>
<dbReference type="RefSeq" id="WP_026396009.1">
    <property type="nucleotide sequence ID" value="NZ_WJBE01000004.1"/>
</dbReference>
<accession>A0ABR6YVC0</accession>
<dbReference type="SMART" id="SM01018">
    <property type="entry name" value="B12-binding_2"/>
    <property type="match status" value="1"/>
</dbReference>
<evidence type="ECO:0000256" key="2">
    <source>
        <dbReference type="ARBA" id="ARBA00023285"/>
    </source>
</evidence>
<feature type="domain" description="B12-binding" evidence="3">
    <location>
        <begin position="86"/>
        <end position="207"/>
    </location>
</feature>
<name>A0ABR6YVC0_9FIRM</name>
<dbReference type="EMBL" id="WJBE01000004">
    <property type="protein sequence ID" value="MBC3899145.1"/>
    <property type="molecule type" value="Genomic_DNA"/>
</dbReference>
<evidence type="ECO:0000313" key="5">
    <source>
        <dbReference type="EMBL" id="MBC3899145.1"/>
    </source>
</evidence>
<dbReference type="InterPro" id="IPR003759">
    <property type="entry name" value="Cbl-bd_cap"/>
</dbReference>
<dbReference type="SUPFAM" id="SSF47644">
    <property type="entry name" value="Methionine synthase domain"/>
    <property type="match status" value="1"/>
</dbReference>
<comment type="caution">
    <text evidence="5">The sequence shown here is derived from an EMBL/GenBank/DDBJ whole genome shotgun (WGS) entry which is preliminary data.</text>
</comment>
<feature type="domain" description="B12-binding N-terminal" evidence="4">
    <location>
        <begin position="1"/>
        <end position="87"/>
    </location>
</feature>
<evidence type="ECO:0000313" key="6">
    <source>
        <dbReference type="Proteomes" id="UP000622405"/>
    </source>
</evidence>
<keyword evidence="2" id="KW-0170">Cobalt</keyword>
<protein>
    <submittedName>
        <fullName evidence="5">Cobalamin-binding protein</fullName>
    </submittedName>
</protein>
<dbReference type="Pfam" id="PF02607">
    <property type="entry name" value="B12-binding_2"/>
    <property type="match status" value="1"/>
</dbReference>
<dbReference type="Gene3D" id="3.40.50.280">
    <property type="entry name" value="Cobalamin-binding domain"/>
    <property type="match status" value="1"/>
</dbReference>
<evidence type="ECO:0000259" key="3">
    <source>
        <dbReference type="PROSITE" id="PS51332"/>
    </source>
</evidence>
<evidence type="ECO:0000256" key="1">
    <source>
        <dbReference type="ARBA" id="ARBA00022723"/>
    </source>
</evidence>
<dbReference type="Proteomes" id="UP000622405">
    <property type="component" value="Unassembled WGS sequence"/>
</dbReference>
<dbReference type="InterPro" id="IPR006158">
    <property type="entry name" value="Cobalamin-bd"/>
</dbReference>
<dbReference type="PANTHER" id="PTHR45833:SF1">
    <property type="entry name" value="METHIONINE SYNTHASE"/>
    <property type="match status" value="1"/>
</dbReference>
<dbReference type="Pfam" id="PF02310">
    <property type="entry name" value="B12-binding"/>
    <property type="match status" value="1"/>
</dbReference>
<sequence>MSTQAIYDAIMEFEDDDVVEAVKEAIEAGVDPQIILNEGLIGAMDEVGRLFSIGDLYVPEMLMAANAMKAGMQVIKPYLKGDDGGKGLVVIGTVEGDLHDIGKNLVSMMMESAGFEVIDLGIDVPADKFIETAKTNNAGIICLSALLTTTMTTMGETVDAIKKSGLGVKTMVGGAPVTEEFAKEIGADGFAEDAGEAVVFARNLLAS</sequence>
<proteinExistence type="predicted"/>
<dbReference type="InterPro" id="IPR036724">
    <property type="entry name" value="Cobalamin-bd_sf"/>
</dbReference>
<dbReference type="SUPFAM" id="SSF52242">
    <property type="entry name" value="Cobalamin (vitamin B12)-binding domain"/>
    <property type="match status" value="1"/>
</dbReference>
<dbReference type="InterPro" id="IPR036594">
    <property type="entry name" value="Meth_synthase_dom"/>
</dbReference>
<reference evidence="5 6" key="1">
    <citation type="journal article" date="2020" name="mSystems">
        <title>Defining Genomic and Predicted Metabolic Features of the Acetobacterium Genus.</title>
        <authorList>
            <person name="Ross D.E."/>
            <person name="Marshall C.W."/>
            <person name="Gulliver D."/>
            <person name="May H.D."/>
            <person name="Norman R.S."/>
        </authorList>
    </citation>
    <scope>NUCLEOTIDE SEQUENCE [LARGE SCALE GENOMIC DNA]</scope>
    <source>
        <strain evidence="5 6">DSM 4132</strain>
    </source>
</reference>